<dbReference type="SUPFAM" id="SSF51905">
    <property type="entry name" value="FAD/NAD(P)-binding domain"/>
    <property type="match status" value="1"/>
</dbReference>
<reference evidence="2 3" key="1">
    <citation type="submission" date="2019-05" db="EMBL/GenBank/DDBJ databases">
        <authorList>
            <consortium name="Pathogen Informatics"/>
        </authorList>
    </citation>
    <scope>NUCLEOTIDE SEQUENCE [LARGE SCALE GENOMIC DNA]</scope>
    <source>
        <strain evidence="2 3">NCTC503</strain>
    </source>
</reference>
<protein>
    <submittedName>
        <fullName evidence="2">UDP-galactopyranose mutase</fullName>
        <ecNumber evidence="2">5.4.99.9</ecNumber>
    </submittedName>
</protein>
<evidence type="ECO:0000313" key="3">
    <source>
        <dbReference type="Proteomes" id="UP000308489"/>
    </source>
</evidence>
<dbReference type="Pfam" id="PF13450">
    <property type="entry name" value="NAD_binding_8"/>
    <property type="match status" value="1"/>
</dbReference>
<sequence>MYFDYIIIGSGLYGLTLAERITTETDKSVMILEQRNYIGEEFQISGLYNNKDPKNRQLINDNHIFLTNMEHVWRYLENFSDWKKINIKGSFYKYVAVPELGYAHMFKNMLGTKTKVMLNVDNFQILKEISYKKIIYSQKQDCYFHHKLGGIHYSIDKSVDTALKYFYREL</sequence>
<keyword evidence="2" id="KW-0413">Isomerase</keyword>
<dbReference type="GO" id="GO:0050660">
    <property type="term" value="F:flavin adenine dinucleotide binding"/>
    <property type="evidence" value="ECO:0007669"/>
    <property type="project" value="TreeGrafter"/>
</dbReference>
<dbReference type="RefSeq" id="WP_138209007.1">
    <property type="nucleotide sequence ID" value="NZ_CBCRUQ010000011.1"/>
</dbReference>
<dbReference type="PANTHER" id="PTHR21197:SF0">
    <property type="entry name" value="UDP-GALACTOPYRANOSE MUTASE"/>
    <property type="match status" value="1"/>
</dbReference>
<keyword evidence="3" id="KW-1185">Reference proteome</keyword>
<dbReference type="AlphaFoldDB" id="A0A4U9R153"/>
<evidence type="ECO:0000313" key="2">
    <source>
        <dbReference type="EMBL" id="VTQ82400.1"/>
    </source>
</evidence>
<dbReference type="Pfam" id="PF03275">
    <property type="entry name" value="GLF"/>
    <property type="match status" value="1"/>
</dbReference>
<dbReference type="GO" id="GO:0008767">
    <property type="term" value="F:UDP-galactopyranose mutase activity"/>
    <property type="evidence" value="ECO:0007669"/>
    <property type="project" value="UniProtKB-EC"/>
</dbReference>
<dbReference type="PANTHER" id="PTHR21197">
    <property type="entry name" value="UDP-GALACTOPYRANOSE MUTASE"/>
    <property type="match status" value="1"/>
</dbReference>
<dbReference type="OrthoDB" id="9814556at2"/>
<organism evidence="2 3">
    <name type="scientific">Hathewaya histolytica</name>
    <name type="common">Clostridium histolyticum</name>
    <dbReference type="NCBI Taxonomy" id="1498"/>
    <lineage>
        <taxon>Bacteria</taxon>
        <taxon>Bacillati</taxon>
        <taxon>Bacillota</taxon>
        <taxon>Clostridia</taxon>
        <taxon>Eubacteriales</taxon>
        <taxon>Clostridiaceae</taxon>
        <taxon>Hathewaya</taxon>
    </lineage>
</organism>
<evidence type="ECO:0000259" key="1">
    <source>
        <dbReference type="Pfam" id="PF03275"/>
    </source>
</evidence>
<dbReference type="InterPro" id="IPR015899">
    <property type="entry name" value="UDP-GalPyranose_mutase_C"/>
</dbReference>
<dbReference type="GO" id="GO:0005829">
    <property type="term" value="C:cytosol"/>
    <property type="evidence" value="ECO:0007669"/>
    <property type="project" value="TreeGrafter"/>
</dbReference>
<dbReference type="InterPro" id="IPR036188">
    <property type="entry name" value="FAD/NAD-bd_sf"/>
</dbReference>
<name>A0A4U9R153_HATHI</name>
<gene>
    <name evidence="2" type="primary">glf_1</name>
    <name evidence="2" type="ORF">NCTC503_00168</name>
</gene>
<dbReference type="Gene3D" id="3.40.50.720">
    <property type="entry name" value="NAD(P)-binding Rossmann-like Domain"/>
    <property type="match status" value="1"/>
</dbReference>
<feature type="domain" description="UDP-galactopyranose mutase C-terminal" evidence="1">
    <location>
        <begin position="93"/>
        <end position="153"/>
    </location>
</feature>
<dbReference type="EMBL" id="LR590481">
    <property type="protein sequence ID" value="VTQ82400.1"/>
    <property type="molecule type" value="Genomic_DNA"/>
</dbReference>
<accession>A0A4U9R153</accession>
<dbReference type="Proteomes" id="UP000308489">
    <property type="component" value="Chromosome 1"/>
</dbReference>
<dbReference type="EC" id="5.4.99.9" evidence="2"/>
<dbReference type="KEGG" id="hhw:NCTC503_00168"/>
<proteinExistence type="predicted"/>